<evidence type="ECO:0000313" key="3">
    <source>
        <dbReference type="Proteomes" id="UP000693970"/>
    </source>
</evidence>
<feature type="region of interest" description="Disordered" evidence="1">
    <location>
        <begin position="196"/>
        <end position="219"/>
    </location>
</feature>
<dbReference type="EMBL" id="JAGRRH010000018">
    <property type="protein sequence ID" value="KAG7351610.1"/>
    <property type="molecule type" value="Genomic_DNA"/>
</dbReference>
<dbReference type="AlphaFoldDB" id="A0A9K3PL85"/>
<reference evidence="2" key="2">
    <citation type="submission" date="2021-04" db="EMBL/GenBank/DDBJ databases">
        <authorList>
            <person name="Podell S."/>
        </authorList>
    </citation>
    <scope>NUCLEOTIDE SEQUENCE</scope>
    <source>
        <strain evidence="2">Hildebrandi</strain>
    </source>
</reference>
<organism evidence="2 3">
    <name type="scientific">Nitzschia inconspicua</name>
    <dbReference type="NCBI Taxonomy" id="303405"/>
    <lineage>
        <taxon>Eukaryota</taxon>
        <taxon>Sar</taxon>
        <taxon>Stramenopiles</taxon>
        <taxon>Ochrophyta</taxon>
        <taxon>Bacillariophyta</taxon>
        <taxon>Bacillariophyceae</taxon>
        <taxon>Bacillariophycidae</taxon>
        <taxon>Bacillariales</taxon>
        <taxon>Bacillariaceae</taxon>
        <taxon>Nitzschia</taxon>
    </lineage>
</organism>
<sequence>MQGVGNPIYRTPLLHEEALQASQEQLPRKTTSRKLVAKVKDLAKHVVNSRIASSVQTDPTTPLYEEQIEYMAATIHSAIEFAAALDLDRRPRLSRTNAGSVIGSPETNMLDLGIWMSIQAVVTRFHHRRGSHPDALARSVENAWNNCLSPSAFQDFHERLKIVLHCIVDDNGGNSLVERKGGKLFRDCMTLEIVDDDNNEDLEPPIHDDFNDNDTSSTS</sequence>
<name>A0A9K3PL85_9STRA</name>
<evidence type="ECO:0000256" key="1">
    <source>
        <dbReference type="SAM" id="MobiDB-lite"/>
    </source>
</evidence>
<protein>
    <submittedName>
        <fullName evidence="2">Uncharacterized protein</fullName>
    </submittedName>
</protein>
<keyword evidence="3" id="KW-1185">Reference proteome</keyword>
<dbReference type="Proteomes" id="UP000693970">
    <property type="component" value="Unassembled WGS sequence"/>
</dbReference>
<gene>
    <name evidence="2" type="ORF">IV203_010970</name>
</gene>
<accession>A0A9K3PL85</accession>
<evidence type="ECO:0000313" key="2">
    <source>
        <dbReference type="EMBL" id="KAG7351610.1"/>
    </source>
</evidence>
<proteinExistence type="predicted"/>
<comment type="caution">
    <text evidence="2">The sequence shown here is derived from an EMBL/GenBank/DDBJ whole genome shotgun (WGS) entry which is preliminary data.</text>
</comment>
<reference evidence="2" key="1">
    <citation type="journal article" date="2021" name="Sci. Rep.">
        <title>Diploid genomic architecture of Nitzschia inconspicua, an elite biomass production diatom.</title>
        <authorList>
            <person name="Oliver A."/>
            <person name="Podell S."/>
            <person name="Pinowska A."/>
            <person name="Traller J.C."/>
            <person name="Smith S.R."/>
            <person name="McClure R."/>
            <person name="Beliaev A."/>
            <person name="Bohutskyi P."/>
            <person name="Hill E.A."/>
            <person name="Rabines A."/>
            <person name="Zheng H."/>
            <person name="Allen L.Z."/>
            <person name="Kuo A."/>
            <person name="Grigoriev I.V."/>
            <person name="Allen A.E."/>
            <person name="Hazlebeck D."/>
            <person name="Allen E.E."/>
        </authorList>
    </citation>
    <scope>NUCLEOTIDE SEQUENCE</scope>
    <source>
        <strain evidence="2">Hildebrandi</strain>
    </source>
</reference>